<evidence type="ECO:0000313" key="9">
    <source>
        <dbReference type="EMBL" id="KNC75783.1"/>
    </source>
</evidence>
<evidence type="ECO:0000256" key="6">
    <source>
        <dbReference type="SAM" id="MobiDB-lite"/>
    </source>
</evidence>
<evidence type="ECO:0000313" key="10">
    <source>
        <dbReference type="Proteomes" id="UP000054560"/>
    </source>
</evidence>
<keyword evidence="7" id="KW-0732">Signal</keyword>
<evidence type="ECO:0000259" key="8">
    <source>
        <dbReference type="SMART" id="SM00835"/>
    </source>
</evidence>
<accession>A0A0L0FIB9</accession>
<dbReference type="GO" id="GO:0005576">
    <property type="term" value="C:extracellular region"/>
    <property type="evidence" value="ECO:0007669"/>
    <property type="project" value="UniProtKB-SubCell"/>
</dbReference>
<keyword evidence="4" id="KW-0479">Metal-binding</keyword>
<evidence type="ECO:0000256" key="4">
    <source>
        <dbReference type="ARBA" id="ARBA00022723"/>
    </source>
</evidence>
<dbReference type="InterPro" id="IPR006045">
    <property type="entry name" value="Cupin_1"/>
</dbReference>
<dbReference type="Pfam" id="PF00190">
    <property type="entry name" value="Cupin_1"/>
    <property type="match status" value="1"/>
</dbReference>
<dbReference type="EMBL" id="KQ243423">
    <property type="protein sequence ID" value="KNC75783.1"/>
    <property type="molecule type" value="Genomic_DNA"/>
</dbReference>
<keyword evidence="3" id="KW-0964">Secreted</keyword>
<feature type="signal peptide" evidence="7">
    <location>
        <begin position="1"/>
        <end position="25"/>
    </location>
</feature>
<sequence length="219" mass="22943">MKSTNCTVVIAGLLSASLVINSVVGFVAPEKAFDSDFMLNKPQLTGPGGGLKFSVGDNNKPKSSGGGAPGNWPDINGVGMSTVAFRQNECGAVAPHVHSDASEFQTVVMGEGIIGTYGVGDKKLTLEHVTMGDTFFFPRGSMHFQINSGTHPFVSVGAFDVSQPTAALVIGLVSQLGDAKKALGLDTDSSKDTDGLDGVFPQFKMSNCEEVLEMFMDMI</sequence>
<gene>
    <name evidence="9" type="ORF">SARC_11698</name>
</gene>
<dbReference type="AlphaFoldDB" id="A0A0L0FIB9"/>
<evidence type="ECO:0000256" key="1">
    <source>
        <dbReference type="ARBA" id="ARBA00004613"/>
    </source>
</evidence>
<evidence type="ECO:0000256" key="3">
    <source>
        <dbReference type="ARBA" id="ARBA00022525"/>
    </source>
</evidence>
<evidence type="ECO:0000256" key="2">
    <source>
        <dbReference type="ARBA" id="ARBA00007456"/>
    </source>
</evidence>
<protein>
    <recommendedName>
        <fullName evidence="8">Cupin type-1 domain-containing protein</fullName>
    </recommendedName>
</protein>
<feature type="region of interest" description="Disordered" evidence="6">
    <location>
        <begin position="50"/>
        <end position="72"/>
    </location>
</feature>
<name>A0A0L0FIB9_9EUKA</name>
<dbReference type="Gene3D" id="2.60.120.10">
    <property type="entry name" value="Jelly Rolls"/>
    <property type="match status" value="1"/>
</dbReference>
<dbReference type="Proteomes" id="UP000054560">
    <property type="component" value="Unassembled WGS sequence"/>
</dbReference>
<reference evidence="9 10" key="1">
    <citation type="submission" date="2011-02" db="EMBL/GenBank/DDBJ databases">
        <title>The Genome Sequence of Sphaeroforma arctica JP610.</title>
        <authorList>
            <consortium name="The Broad Institute Genome Sequencing Platform"/>
            <person name="Russ C."/>
            <person name="Cuomo C."/>
            <person name="Young S.K."/>
            <person name="Zeng Q."/>
            <person name="Gargeya S."/>
            <person name="Alvarado L."/>
            <person name="Berlin A."/>
            <person name="Chapman S.B."/>
            <person name="Chen Z."/>
            <person name="Freedman E."/>
            <person name="Gellesch M."/>
            <person name="Goldberg J."/>
            <person name="Griggs A."/>
            <person name="Gujja S."/>
            <person name="Heilman E."/>
            <person name="Heiman D."/>
            <person name="Howarth C."/>
            <person name="Mehta T."/>
            <person name="Neiman D."/>
            <person name="Pearson M."/>
            <person name="Roberts A."/>
            <person name="Saif S."/>
            <person name="Shea T."/>
            <person name="Shenoy N."/>
            <person name="Sisk P."/>
            <person name="Stolte C."/>
            <person name="Sykes S."/>
            <person name="White J."/>
            <person name="Yandava C."/>
            <person name="Burger G."/>
            <person name="Gray M.W."/>
            <person name="Holland P.W.H."/>
            <person name="King N."/>
            <person name="Lang F.B.F."/>
            <person name="Roger A.J."/>
            <person name="Ruiz-Trillo I."/>
            <person name="Haas B."/>
            <person name="Nusbaum C."/>
            <person name="Birren B."/>
        </authorList>
    </citation>
    <scope>NUCLEOTIDE SEQUENCE [LARGE SCALE GENOMIC DNA]</scope>
    <source>
        <strain evidence="9 10">JP610</strain>
    </source>
</reference>
<organism evidence="9 10">
    <name type="scientific">Sphaeroforma arctica JP610</name>
    <dbReference type="NCBI Taxonomy" id="667725"/>
    <lineage>
        <taxon>Eukaryota</taxon>
        <taxon>Ichthyosporea</taxon>
        <taxon>Ichthyophonida</taxon>
        <taxon>Sphaeroforma</taxon>
    </lineage>
</organism>
<dbReference type="GeneID" id="25912202"/>
<feature type="domain" description="Cupin type-1" evidence="8">
    <location>
        <begin position="51"/>
        <end position="193"/>
    </location>
</feature>
<dbReference type="OrthoDB" id="1921208at2759"/>
<comment type="similarity">
    <text evidence="2">Belongs to the germin family.</text>
</comment>
<dbReference type="InterPro" id="IPR014710">
    <property type="entry name" value="RmlC-like_jellyroll"/>
</dbReference>
<dbReference type="SUPFAM" id="SSF51182">
    <property type="entry name" value="RmlC-like cupins"/>
    <property type="match status" value="1"/>
</dbReference>
<evidence type="ECO:0000256" key="7">
    <source>
        <dbReference type="SAM" id="SignalP"/>
    </source>
</evidence>
<comment type="subcellular location">
    <subcellularLocation>
        <location evidence="1">Secreted</location>
    </subcellularLocation>
</comment>
<dbReference type="SMART" id="SM00835">
    <property type="entry name" value="Cupin_1"/>
    <property type="match status" value="1"/>
</dbReference>
<dbReference type="PRINTS" id="PR00325">
    <property type="entry name" value="GERMIN"/>
</dbReference>
<dbReference type="GO" id="GO:0030145">
    <property type="term" value="F:manganese ion binding"/>
    <property type="evidence" value="ECO:0007669"/>
    <property type="project" value="InterPro"/>
</dbReference>
<dbReference type="STRING" id="667725.A0A0L0FIB9"/>
<keyword evidence="5" id="KW-0464">Manganese</keyword>
<dbReference type="InterPro" id="IPR001929">
    <property type="entry name" value="Germin"/>
</dbReference>
<feature type="chain" id="PRO_5005538751" description="Cupin type-1 domain-containing protein" evidence="7">
    <location>
        <begin position="26"/>
        <end position="219"/>
    </location>
</feature>
<evidence type="ECO:0000256" key="5">
    <source>
        <dbReference type="ARBA" id="ARBA00023211"/>
    </source>
</evidence>
<proteinExistence type="inferred from homology"/>
<dbReference type="PANTHER" id="PTHR31238">
    <property type="entry name" value="GERMIN-LIKE PROTEIN SUBFAMILY 3 MEMBER 3"/>
    <property type="match status" value="1"/>
</dbReference>
<dbReference type="RefSeq" id="XP_014149685.1">
    <property type="nucleotide sequence ID" value="XM_014294210.1"/>
</dbReference>
<dbReference type="InterPro" id="IPR011051">
    <property type="entry name" value="RmlC_Cupin_sf"/>
</dbReference>
<keyword evidence="10" id="KW-1185">Reference proteome</keyword>